<dbReference type="Proteomes" id="UP001295469">
    <property type="component" value="Chromosome A09"/>
</dbReference>
<protein>
    <submittedName>
        <fullName evidence="2">(rape) hypothetical protein</fullName>
    </submittedName>
</protein>
<reference evidence="2" key="1">
    <citation type="submission" date="2021-01" db="EMBL/GenBank/DDBJ databases">
        <authorList>
            <consortium name="Genoscope - CEA"/>
            <person name="William W."/>
        </authorList>
    </citation>
    <scope>NUCLEOTIDE SEQUENCE</scope>
</reference>
<feature type="signal peptide" evidence="1">
    <location>
        <begin position="1"/>
        <end position="29"/>
    </location>
</feature>
<proteinExistence type="predicted"/>
<dbReference type="AlphaFoldDB" id="A0A816NJC3"/>
<gene>
    <name evidence="2" type="ORF">DARMORV10_A09P03170.1</name>
</gene>
<sequence>MNSTKTSRASTTWLIVVLVFASSLRHIDANTSALLTASSMHPSMLITETIIDQGLQYEEDFRSDVNNTRSWHGRSCEKSSYIGVNVYGRRNNL</sequence>
<evidence type="ECO:0000313" key="2">
    <source>
        <dbReference type="EMBL" id="CAF2035320.1"/>
    </source>
</evidence>
<evidence type="ECO:0000256" key="1">
    <source>
        <dbReference type="SAM" id="SignalP"/>
    </source>
</evidence>
<organism evidence="2">
    <name type="scientific">Brassica napus</name>
    <name type="common">Rape</name>
    <dbReference type="NCBI Taxonomy" id="3708"/>
    <lineage>
        <taxon>Eukaryota</taxon>
        <taxon>Viridiplantae</taxon>
        <taxon>Streptophyta</taxon>
        <taxon>Embryophyta</taxon>
        <taxon>Tracheophyta</taxon>
        <taxon>Spermatophyta</taxon>
        <taxon>Magnoliopsida</taxon>
        <taxon>eudicotyledons</taxon>
        <taxon>Gunneridae</taxon>
        <taxon>Pentapetalae</taxon>
        <taxon>rosids</taxon>
        <taxon>malvids</taxon>
        <taxon>Brassicales</taxon>
        <taxon>Brassicaceae</taxon>
        <taxon>Brassiceae</taxon>
        <taxon>Brassica</taxon>
    </lineage>
</organism>
<name>A0A816NJC3_BRANA</name>
<accession>A0A816NJC3</accession>
<feature type="chain" id="PRO_5032836233" evidence="1">
    <location>
        <begin position="30"/>
        <end position="93"/>
    </location>
</feature>
<dbReference type="EMBL" id="HG994363">
    <property type="protein sequence ID" value="CAF2035320.1"/>
    <property type="molecule type" value="Genomic_DNA"/>
</dbReference>
<keyword evidence="1" id="KW-0732">Signal</keyword>